<comment type="similarity">
    <text evidence="8">Belongs to the G-protein coupled receptor 1 family.</text>
</comment>
<keyword evidence="5 9" id="KW-0472">Membrane</keyword>
<evidence type="ECO:0000256" key="3">
    <source>
        <dbReference type="ARBA" id="ARBA00022989"/>
    </source>
</evidence>
<dbReference type="Pfam" id="PF00001">
    <property type="entry name" value="7tm_1"/>
    <property type="match status" value="1"/>
</dbReference>
<evidence type="ECO:0000256" key="5">
    <source>
        <dbReference type="ARBA" id="ARBA00023136"/>
    </source>
</evidence>
<comment type="subcellular location">
    <subcellularLocation>
        <location evidence="1">Membrane</location>
        <topology evidence="1">Multi-pass membrane protein</topology>
    </subcellularLocation>
</comment>
<dbReference type="Proteomes" id="UP000245119">
    <property type="component" value="Linkage Group LG5"/>
</dbReference>
<evidence type="ECO:0000256" key="2">
    <source>
        <dbReference type="ARBA" id="ARBA00022692"/>
    </source>
</evidence>
<keyword evidence="7 8" id="KW-0807">Transducer</keyword>
<dbReference type="PROSITE" id="PS50262">
    <property type="entry name" value="G_PROTEIN_RECEP_F1_2"/>
    <property type="match status" value="1"/>
</dbReference>
<evidence type="ECO:0000256" key="1">
    <source>
        <dbReference type="ARBA" id="ARBA00004141"/>
    </source>
</evidence>
<feature type="transmembrane region" description="Helical" evidence="9">
    <location>
        <begin position="85"/>
        <end position="107"/>
    </location>
</feature>
<feature type="domain" description="G-protein coupled receptors family 1 profile" evidence="10">
    <location>
        <begin position="98"/>
        <end position="237"/>
    </location>
</feature>
<dbReference type="AlphaFoldDB" id="A0A2T7P861"/>
<evidence type="ECO:0000256" key="8">
    <source>
        <dbReference type="RuleBase" id="RU000688"/>
    </source>
</evidence>
<comment type="caution">
    <text evidence="11">The sequence shown here is derived from an EMBL/GenBank/DDBJ whole genome shotgun (WGS) entry which is preliminary data.</text>
</comment>
<organism evidence="11 12">
    <name type="scientific">Pomacea canaliculata</name>
    <name type="common">Golden apple snail</name>
    <dbReference type="NCBI Taxonomy" id="400727"/>
    <lineage>
        <taxon>Eukaryota</taxon>
        <taxon>Metazoa</taxon>
        <taxon>Spiralia</taxon>
        <taxon>Lophotrochozoa</taxon>
        <taxon>Mollusca</taxon>
        <taxon>Gastropoda</taxon>
        <taxon>Caenogastropoda</taxon>
        <taxon>Architaenioglossa</taxon>
        <taxon>Ampullarioidea</taxon>
        <taxon>Ampullariidae</taxon>
        <taxon>Pomacea</taxon>
    </lineage>
</organism>
<evidence type="ECO:0000313" key="12">
    <source>
        <dbReference type="Proteomes" id="UP000245119"/>
    </source>
</evidence>
<evidence type="ECO:0000259" key="10">
    <source>
        <dbReference type="PROSITE" id="PS50262"/>
    </source>
</evidence>
<feature type="transmembrane region" description="Helical" evidence="9">
    <location>
        <begin position="194"/>
        <end position="217"/>
    </location>
</feature>
<keyword evidence="6 8" id="KW-0675">Receptor</keyword>
<dbReference type="PANTHER" id="PTHR24235:SF12">
    <property type="entry name" value="G-PROTEIN COUPLED RECEPTORS FAMILY 1 PROFILE DOMAIN-CONTAINING PROTEIN"/>
    <property type="match status" value="1"/>
</dbReference>
<protein>
    <recommendedName>
        <fullName evidence="10">G-protein coupled receptors family 1 profile domain-containing protein</fullName>
    </recommendedName>
</protein>
<dbReference type="GO" id="GO:0016020">
    <property type="term" value="C:membrane"/>
    <property type="evidence" value="ECO:0007669"/>
    <property type="project" value="UniProtKB-SubCell"/>
</dbReference>
<gene>
    <name evidence="11" type="ORF">C0Q70_08872</name>
</gene>
<keyword evidence="3 9" id="KW-1133">Transmembrane helix</keyword>
<dbReference type="OrthoDB" id="9046662at2759"/>
<dbReference type="InterPro" id="IPR000276">
    <property type="entry name" value="GPCR_Rhodpsn"/>
</dbReference>
<evidence type="ECO:0000256" key="4">
    <source>
        <dbReference type="ARBA" id="ARBA00023040"/>
    </source>
</evidence>
<dbReference type="SUPFAM" id="SSF81321">
    <property type="entry name" value="Family A G protein-coupled receptor-like"/>
    <property type="match status" value="1"/>
</dbReference>
<dbReference type="EMBL" id="PZQS01000005">
    <property type="protein sequence ID" value="PVD29617.1"/>
    <property type="molecule type" value="Genomic_DNA"/>
</dbReference>
<feature type="transmembrane region" description="Helical" evidence="9">
    <location>
        <begin position="119"/>
        <end position="143"/>
    </location>
</feature>
<sequence length="341" mass="37525">MQMDNRTQLPASDLTLRHSDHHHPHHHHHQQQKHISNFSHFLSSHELPDSSHVDGDANAWIYAMLQQIQGEKAFNFHPVTEALLILSYTLFIAFGSLGNGLVCYVVARNPHMRTPRNIFIINLAISDLTLCVFTQPLNLYLLLRTQWELGSFMCKLVTMFQGTNVFVSTISITAIALDRFQVIVYPTKDSMKKVGAAVGLLSVWVISFLMASPALLFQVLDAVQPLKDFPDVVFYHCIEVSGVTVSHSLGGTCPIAGSSGRGGACHIAGNSERGGACHCRSGGGGAYHIAGVEGVEPVIFQEVDGVAIERRDVHRKPLKANRMINVSTSLIKERARDGNNL</sequence>
<dbReference type="Gene3D" id="1.20.1070.10">
    <property type="entry name" value="Rhodopsin 7-helix transmembrane proteins"/>
    <property type="match status" value="1"/>
</dbReference>
<evidence type="ECO:0000313" key="11">
    <source>
        <dbReference type="EMBL" id="PVD29617.1"/>
    </source>
</evidence>
<evidence type="ECO:0000256" key="9">
    <source>
        <dbReference type="SAM" id="Phobius"/>
    </source>
</evidence>
<dbReference type="PROSITE" id="PS00237">
    <property type="entry name" value="G_PROTEIN_RECEP_F1_1"/>
    <property type="match status" value="1"/>
</dbReference>
<keyword evidence="2 8" id="KW-0812">Transmembrane</keyword>
<keyword evidence="12" id="KW-1185">Reference proteome</keyword>
<dbReference type="GO" id="GO:0004930">
    <property type="term" value="F:G protein-coupled receptor activity"/>
    <property type="evidence" value="ECO:0007669"/>
    <property type="project" value="UniProtKB-KW"/>
</dbReference>
<accession>A0A2T7P861</accession>
<evidence type="ECO:0000256" key="6">
    <source>
        <dbReference type="ARBA" id="ARBA00023170"/>
    </source>
</evidence>
<dbReference type="PANTHER" id="PTHR24235">
    <property type="entry name" value="NEUROPEPTIDE Y RECEPTOR"/>
    <property type="match status" value="1"/>
</dbReference>
<keyword evidence="4 8" id="KW-0297">G-protein coupled receptor</keyword>
<feature type="transmembrane region" description="Helical" evidence="9">
    <location>
        <begin position="163"/>
        <end position="182"/>
    </location>
</feature>
<dbReference type="InterPro" id="IPR017452">
    <property type="entry name" value="GPCR_Rhodpsn_7TM"/>
</dbReference>
<dbReference type="PRINTS" id="PR00237">
    <property type="entry name" value="GPCRRHODOPSN"/>
</dbReference>
<evidence type="ECO:0000256" key="7">
    <source>
        <dbReference type="ARBA" id="ARBA00023224"/>
    </source>
</evidence>
<name>A0A2T7P861_POMCA</name>
<dbReference type="STRING" id="400727.A0A2T7P861"/>
<reference evidence="11 12" key="1">
    <citation type="submission" date="2018-04" db="EMBL/GenBank/DDBJ databases">
        <title>The genome of golden apple snail Pomacea canaliculata provides insight into stress tolerance and invasive adaptation.</title>
        <authorList>
            <person name="Liu C."/>
            <person name="Liu B."/>
            <person name="Ren Y."/>
            <person name="Zhang Y."/>
            <person name="Wang H."/>
            <person name="Li S."/>
            <person name="Jiang F."/>
            <person name="Yin L."/>
            <person name="Zhang G."/>
            <person name="Qian W."/>
            <person name="Fan W."/>
        </authorList>
    </citation>
    <scope>NUCLEOTIDE SEQUENCE [LARGE SCALE GENOMIC DNA]</scope>
    <source>
        <strain evidence="11">SZHN2017</strain>
        <tissue evidence="11">Muscle</tissue>
    </source>
</reference>
<proteinExistence type="inferred from homology"/>